<feature type="transmembrane region" description="Helical" evidence="5">
    <location>
        <begin position="90"/>
        <end position="111"/>
    </location>
</feature>
<dbReference type="PANTHER" id="PTHR37422">
    <property type="entry name" value="TEICHURONIC ACID BIOSYNTHESIS PROTEIN TUAE"/>
    <property type="match status" value="1"/>
</dbReference>
<dbReference type="EMBL" id="AP026866">
    <property type="protein sequence ID" value="BDS06746.1"/>
    <property type="molecule type" value="Genomic_DNA"/>
</dbReference>
<sequence length="740" mass="82614">MLGTTISLPLQSPSLILLGVSGLLGAVLALRTDFNIKMLLPVILAICYLVYRAVTSPVMDLALEDIFLILAAGILYLVSGHVIEGNKIRLSLAAIILLMLCLHIGSALMQFTDGAGYSFVRMFSQGVSPIWQSASEIPVKITGMYGYQGSFANFVSMAGLLALSLGLWGRFGKWIRLLLCLFSALALACACLAQSRSAMIGMVAGGVALLLLLWVSFNGQGDELRRRLRKYVLLIGCAGLITGGIAAKWVFVNRAPTEEKQKLTFNTNARLGYWPMAVEQFADHPVIGAGSRSFSYECFQYWNPNLASYEANPEFVHNEYLQVMADYGIVGFLLVMALLLIHLIIGVRRVVYLSSRVKKDGFKEGANAMALAIAGVSGMVVMLVHVIFDFRMHILANLLLFVCCTIWVLPVAGSQKIKGSGGAGRWLSYVIAIVLMIMGGASVGLGYYHLKGGMPLLKNRMGSEVGLWKPQAVQRSIWIPALEESVKLAPSYRRLLKLGALYRLEATELHGDERKTMLKKAISMYDLAAQRHPYDPVSQVNLAEIHGYLEEYEKADQHFQHANHLGAARRFWLKIDLKWAEVLRLRAGKLWRDGNVKEARKQYQRAYELLEPLEIFREEPGQAFVRVTIEYVALLDATEDYEASDALVDDAKSKLPNGIIYSKTHYFLREIGEHYLRKAKFLWYKRQPNEAYEALLLAEKNYSIHKTLLKGESDKRGTKGYDEVKQILEFFKQTGVGENE</sequence>
<evidence type="ECO:0000313" key="7">
    <source>
        <dbReference type="EMBL" id="BDS06746.1"/>
    </source>
</evidence>
<dbReference type="AlphaFoldDB" id="A0AAT9FL71"/>
<feature type="transmembrane region" description="Helical" evidence="5">
    <location>
        <begin position="66"/>
        <end position="83"/>
    </location>
</feature>
<keyword evidence="2 5" id="KW-0812">Transmembrane</keyword>
<dbReference type="KEGG" id="osu:NT6N_17860"/>
<feature type="transmembrane region" description="Helical" evidence="5">
    <location>
        <begin position="175"/>
        <end position="193"/>
    </location>
</feature>
<evidence type="ECO:0000256" key="1">
    <source>
        <dbReference type="ARBA" id="ARBA00004141"/>
    </source>
</evidence>
<dbReference type="InterPro" id="IPR011990">
    <property type="entry name" value="TPR-like_helical_dom_sf"/>
</dbReference>
<protein>
    <recommendedName>
        <fullName evidence="6">O-antigen ligase-related domain-containing protein</fullName>
    </recommendedName>
</protein>
<dbReference type="Pfam" id="PF04932">
    <property type="entry name" value="Wzy_C"/>
    <property type="match status" value="1"/>
</dbReference>
<dbReference type="InterPro" id="IPR051533">
    <property type="entry name" value="WaaL-like"/>
</dbReference>
<comment type="subcellular location">
    <subcellularLocation>
        <location evidence="1">Membrane</location>
        <topology evidence="1">Multi-pass membrane protein</topology>
    </subcellularLocation>
</comment>
<feature type="transmembrane region" description="Helical" evidence="5">
    <location>
        <begin position="150"/>
        <end position="168"/>
    </location>
</feature>
<feature type="transmembrane region" description="Helical" evidence="5">
    <location>
        <begin position="394"/>
        <end position="414"/>
    </location>
</feature>
<name>A0AAT9FL71_9BACT</name>
<evidence type="ECO:0000256" key="5">
    <source>
        <dbReference type="SAM" id="Phobius"/>
    </source>
</evidence>
<feature type="domain" description="O-antigen ligase-related" evidence="6">
    <location>
        <begin position="182"/>
        <end position="335"/>
    </location>
</feature>
<dbReference type="InterPro" id="IPR007016">
    <property type="entry name" value="O-antigen_ligase-rel_domated"/>
</dbReference>
<dbReference type="PANTHER" id="PTHR37422:SF13">
    <property type="entry name" value="LIPOPOLYSACCHARIDE BIOSYNTHESIS PROTEIN PA4999-RELATED"/>
    <property type="match status" value="1"/>
</dbReference>
<proteinExistence type="predicted"/>
<gene>
    <name evidence="7" type="ORF">NT6N_17860</name>
</gene>
<feature type="transmembrane region" description="Helical" evidence="5">
    <location>
        <begin position="231"/>
        <end position="251"/>
    </location>
</feature>
<feature type="transmembrane region" description="Helical" evidence="5">
    <location>
        <begin position="426"/>
        <end position="450"/>
    </location>
</feature>
<keyword evidence="4 5" id="KW-0472">Membrane</keyword>
<evidence type="ECO:0000256" key="3">
    <source>
        <dbReference type="ARBA" id="ARBA00022989"/>
    </source>
</evidence>
<accession>A0AAT9FL71</accession>
<feature type="transmembrane region" description="Helical" evidence="5">
    <location>
        <begin position="199"/>
        <end position="219"/>
    </location>
</feature>
<evidence type="ECO:0000259" key="6">
    <source>
        <dbReference type="Pfam" id="PF04932"/>
    </source>
</evidence>
<dbReference type="GO" id="GO:0016020">
    <property type="term" value="C:membrane"/>
    <property type="evidence" value="ECO:0007669"/>
    <property type="project" value="UniProtKB-SubCell"/>
</dbReference>
<feature type="transmembrane region" description="Helical" evidence="5">
    <location>
        <begin position="38"/>
        <end position="54"/>
    </location>
</feature>
<reference evidence="7" key="1">
    <citation type="submission" date="2024-07" db="EMBL/GenBank/DDBJ databases">
        <title>Complete genome sequence of Verrucomicrobiaceae bacterium NT6N.</title>
        <authorList>
            <person name="Huang C."/>
            <person name="Takami H."/>
            <person name="Hamasaki K."/>
        </authorList>
    </citation>
    <scope>NUCLEOTIDE SEQUENCE</scope>
    <source>
        <strain evidence="7">NT6N</strain>
    </source>
</reference>
<evidence type="ECO:0000256" key="2">
    <source>
        <dbReference type="ARBA" id="ARBA00022692"/>
    </source>
</evidence>
<evidence type="ECO:0000256" key="4">
    <source>
        <dbReference type="ARBA" id="ARBA00023136"/>
    </source>
</evidence>
<organism evidence="7">
    <name type="scientific">Oceaniferula spumae</name>
    <dbReference type="NCBI Taxonomy" id="2979115"/>
    <lineage>
        <taxon>Bacteria</taxon>
        <taxon>Pseudomonadati</taxon>
        <taxon>Verrucomicrobiota</taxon>
        <taxon>Verrucomicrobiia</taxon>
        <taxon>Verrucomicrobiales</taxon>
        <taxon>Verrucomicrobiaceae</taxon>
        <taxon>Oceaniferula</taxon>
    </lineage>
</organism>
<keyword evidence="3 5" id="KW-1133">Transmembrane helix</keyword>
<dbReference type="SUPFAM" id="SSF48452">
    <property type="entry name" value="TPR-like"/>
    <property type="match status" value="1"/>
</dbReference>
<dbReference type="Gene3D" id="1.25.40.10">
    <property type="entry name" value="Tetratricopeptide repeat domain"/>
    <property type="match status" value="1"/>
</dbReference>
<feature type="transmembrane region" description="Helical" evidence="5">
    <location>
        <begin position="368"/>
        <end position="388"/>
    </location>
</feature>
<feature type="transmembrane region" description="Helical" evidence="5">
    <location>
        <begin position="12"/>
        <end position="31"/>
    </location>
</feature>
<feature type="transmembrane region" description="Helical" evidence="5">
    <location>
        <begin position="327"/>
        <end position="347"/>
    </location>
</feature>